<proteinExistence type="predicted"/>
<evidence type="ECO:0000313" key="1">
    <source>
        <dbReference type="EMBL" id="CRL34457.1"/>
    </source>
</evidence>
<sequence length="43" mass="5133">MMYAIDPTMSFAQVVQYYKDYVKRTKSCGRKPVSFLRFVTGRY</sequence>
<evidence type="ECO:0000313" key="3">
    <source>
        <dbReference type="Proteomes" id="UP000049979"/>
    </source>
</evidence>
<gene>
    <name evidence="2" type="ORF">GMD30_04615</name>
    <name evidence="1" type="ORF">M72_21301</name>
</gene>
<reference evidence="1" key="1">
    <citation type="submission" date="2015-05" db="EMBL/GenBank/DDBJ databases">
        <authorList>
            <person name="Wang D.B."/>
            <person name="Wang M."/>
        </authorList>
    </citation>
    <scope>NUCLEOTIDE SEQUENCE [LARGE SCALE GENOMIC DNA]</scope>
    <source>
        <strain evidence="1">M72</strain>
    </source>
</reference>
<dbReference type="Proteomes" id="UP000446657">
    <property type="component" value="Unassembled WGS sequence"/>
</dbReference>
<dbReference type="STRING" id="301302.ERS852420_00354"/>
<dbReference type="EMBL" id="CVRR01000006">
    <property type="protein sequence ID" value="CRL34457.1"/>
    <property type="molecule type" value="Genomic_DNA"/>
</dbReference>
<organism evidence="1 3">
    <name type="scientific">Roseburia faecis</name>
    <dbReference type="NCBI Taxonomy" id="301302"/>
    <lineage>
        <taxon>Bacteria</taxon>
        <taxon>Bacillati</taxon>
        <taxon>Bacillota</taxon>
        <taxon>Clostridia</taxon>
        <taxon>Lachnospirales</taxon>
        <taxon>Lachnospiraceae</taxon>
        <taxon>Roseburia</taxon>
    </lineage>
</organism>
<dbReference type="OrthoDB" id="2055693at2"/>
<reference evidence="2 4" key="3">
    <citation type="journal article" date="2019" name="Nat. Med.">
        <title>A library of human gut bacterial isolates paired with longitudinal multiomics data enables mechanistic microbiome research.</title>
        <authorList>
            <person name="Poyet M."/>
            <person name="Groussin M."/>
            <person name="Gibbons S.M."/>
            <person name="Avila-Pacheco J."/>
            <person name="Jiang X."/>
            <person name="Kearney S.M."/>
            <person name="Perrotta A.R."/>
            <person name="Berdy B."/>
            <person name="Zhao S."/>
            <person name="Lieberman T.D."/>
            <person name="Swanson P.K."/>
            <person name="Smith M."/>
            <person name="Roesemann S."/>
            <person name="Alexander J.E."/>
            <person name="Rich S.A."/>
            <person name="Livny J."/>
            <person name="Vlamakis H."/>
            <person name="Clish C."/>
            <person name="Bullock K."/>
            <person name="Deik A."/>
            <person name="Scott J."/>
            <person name="Pierce K.A."/>
            <person name="Xavier R.J."/>
            <person name="Alm E.J."/>
        </authorList>
    </citation>
    <scope>NUCLEOTIDE SEQUENCE [LARGE SCALE GENOMIC DNA]</scope>
    <source>
        <strain evidence="2 4">BIOML-A1</strain>
    </source>
</reference>
<dbReference type="Proteomes" id="UP000049979">
    <property type="component" value="Unassembled WGS sequence"/>
</dbReference>
<evidence type="ECO:0000313" key="4">
    <source>
        <dbReference type="Proteomes" id="UP000446657"/>
    </source>
</evidence>
<keyword evidence="3" id="KW-1185">Reference proteome</keyword>
<name>A0A0M6WFJ9_9FIRM</name>
<protein>
    <submittedName>
        <fullName evidence="2">Thioredoxin</fullName>
    </submittedName>
</protein>
<dbReference type="RefSeq" id="WP_022044944.1">
    <property type="nucleotide sequence ID" value="NZ_CP173697.1"/>
</dbReference>
<evidence type="ECO:0000313" key="2">
    <source>
        <dbReference type="EMBL" id="MTR81007.1"/>
    </source>
</evidence>
<dbReference type="AlphaFoldDB" id="A0A0M6WFJ9"/>
<dbReference type="EMBL" id="WNAL01000007">
    <property type="protein sequence ID" value="MTR81007.1"/>
    <property type="molecule type" value="Genomic_DNA"/>
</dbReference>
<reference evidence="3" key="2">
    <citation type="submission" date="2015-05" db="EMBL/GenBank/DDBJ databases">
        <authorList>
            <consortium name="Pathogen Informatics"/>
        </authorList>
    </citation>
    <scope>NUCLEOTIDE SEQUENCE [LARGE SCALE GENOMIC DNA]</scope>
    <source>
        <strain evidence="3">M72</strain>
    </source>
</reference>
<accession>A0A0M6WFJ9</accession>